<evidence type="ECO:0000313" key="3">
    <source>
        <dbReference type="EMBL" id="KAF5947883.1"/>
    </source>
</evidence>
<proteinExistence type="predicted"/>
<feature type="compositionally biased region" description="Basic and acidic residues" evidence="1">
    <location>
        <begin position="1"/>
        <end position="11"/>
    </location>
</feature>
<gene>
    <name evidence="3" type="ORF">HYC85_013840</name>
</gene>
<accession>A0A7J7H4J7</accession>
<organism evidence="3 4">
    <name type="scientific">Camellia sinensis</name>
    <name type="common">Tea plant</name>
    <name type="synonym">Thea sinensis</name>
    <dbReference type="NCBI Taxonomy" id="4442"/>
    <lineage>
        <taxon>Eukaryota</taxon>
        <taxon>Viridiplantae</taxon>
        <taxon>Streptophyta</taxon>
        <taxon>Embryophyta</taxon>
        <taxon>Tracheophyta</taxon>
        <taxon>Spermatophyta</taxon>
        <taxon>Magnoliopsida</taxon>
        <taxon>eudicotyledons</taxon>
        <taxon>Gunneridae</taxon>
        <taxon>Pentapetalae</taxon>
        <taxon>asterids</taxon>
        <taxon>Ericales</taxon>
        <taxon>Theaceae</taxon>
        <taxon>Camellia</taxon>
    </lineage>
</organism>
<keyword evidence="2" id="KW-0472">Membrane</keyword>
<evidence type="ECO:0000256" key="2">
    <source>
        <dbReference type="SAM" id="Phobius"/>
    </source>
</evidence>
<name>A0A7J7H4J7_CAMSI</name>
<protein>
    <submittedName>
        <fullName evidence="3">Uncharacterized protein</fullName>
    </submittedName>
</protein>
<feature type="region of interest" description="Disordered" evidence="1">
    <location>
        <begin position="58"/>
        <end position="89"/>
    </location>
</feature>
<feature type="compositionally biased region" description="Pro residues" evidence="1">
    <location>
        <begin position="67"/>
        <end position="79"/>
    </location>
</feature>
<reference evidence="4" key="1">
    <citation type="journal article" date="2020" name="Nat. Commun.">
        <title>Genome assembly of wild tea tree DASZ reveals pedigree and selection history of tea varieties.</title>
        <authorList>
            <person name="Zhang W."/>
            <person name="Zhang Y."/>
            <person name="Qiu H."/>
            <person name="Guo Y."/>
            <person name="Wan H."/>
            <person name="Zhang X."/>
            <person name="Scossa F."/>
            <person name="Alseekh S."/>
            <person name="Zhang Q."/>
            <person name="Wang P."/>
            <person name="Xu L."/>
            <person name="Schmidt M.H."/>
            <person name="Jia X."/>
            <person name="Li D."/>
            <person name="Zhu A."/>
            <person name="Guo F."/>
            <person name="Chen W."/>
            <person name="Ni D."/>
            <person name="Usadel B."/>
            <person name="Fernie A.R."/>
            <person name="Wen W."/>
        </authorList>
    </citation>
    <scope>NUCLEOTIDE SEQUENCE [LARGE SCALE GENOMIC DNA]</scope>
    <source>
        <strain evidence="4">cv. G240</strain>
    </source>
</reference>
<dbReference type="AlphaFoldDB" id="A0A7J7H4J7"/>
<dbReference type="EMBL" id="JACBKZ010000006">
    <property type="protein sequence ID" value="KAF5947883.1"/>
    <property type="molecule type" value="Genomic_DNA"/>
</dbReference>
<keyword evidence="2" id="KW-1133">Transmembrane helix</keyword>
<reference evidence="3 4" key="2">
    <citation type="submission" date="2020-07" db="EMBL/GenBank/DDBJ databases">
        <title>Genome assembly of wild tea tree DASZ reveals pedigree and selection history of tea varieties.</title>
        <authorList>
            <person name="Zhang W."/>
        </authorList>
    </citation>
    <scope>NUCLEOTIDE SEQUENCE [LARGE SCALE GENOMIC DNA]</scope>
    <source>
        <strain evidence="4">cv. G240</strain>
        <tissue evidence="3">Leaf</tissue>
    </source>
</reference>
<evidence type="ECO:0000313" key="4">
    <source>
        <dbReference type="Proteomes" id="UP000593564"/>
    </source>
</evidence>
<keyword evidence="2" id="KW-0812">Transmembrane</keyword>
<sequence>MSKGPAKEKIMDQSTCKNKAKAEKEGTDSRTQPFHFNFFVFFKQKYTHRLTDTINVLQTSKEKPSIGPNPTPQSNPNPSPESQGHRSCKVLQGEASNRTQTHHRFQGSSSKVCSLTHALFVYNALFFYLFWLKKS</sequence>
<comment type="caution">
    <text evidence="3">The sequence shown here is derived from an EMBL/GenBank/DDBJ whole genome shotgun (WGS) entry which is preliminary data.</text>
</comment>
<feature type="transmembrane region" description="Helical" evidence="2">
    <location>
        <begin position="112"/>
        <end position="131"/>
    </location>
</feature>
<keyword evidence="4" id="KW-1185">Reference proteome</keyword>
<feature type="region of interest" description="Disordered" evidence="1">
    <location>
        <begin position="1"/>
        <end position="29"/>
    </location>
</feature>
<dbReference type="Proteomes" id="UP000593564">
    <property type="component" value="Unassembled WGS sequence"/>
</dbReference>
<evidence type="ECO:0000256" key="1">
    <source>
        <dbReference type="SAM" id="MobiDB-lite"/>
    </source>
</evidence>